<keyword evidence="3" id="KW-1185">Reference proteome</keyword>
<name>A0AAV0WN15_9HEMI</name>
<dbReference type="AlphaFoldDB" id="A0AAV0WN15"/>
<comment type="caution">
    <text evidence="2">The sequence shown here is derived from an EMBL/GenBank/DDBJ whole genome shotgun (WGS) entry which is preliminary data.</text>
</comment>
<evidence type="ECO:0000313" key="2">
    <source>
        <dbReference type="EMBL" id="CAI6357081.1"/>
    </source>
</evidence>
<sequence length="186" mass="22031">MYNEKKTNKRPHETQTNVKKTATAERIEREQFRAKMILNYAEHLLPVISKDKFKNPLLRYYNFIKFGVQINSNSYTPIEQNTVNRIMCSLPQKYQSSPLLLTLIEDLNNEHETTSKKSIIHIGFGDLYDDHEDLSFVATPIKKELRETAHLWNKSIEHSRLNLEQNTLRLNPIIVQMIKLWNEDYK</sequence>
<accession>A0AAV0WN15</accession>
<reference evidence="2 3" key="1">
    <citation type="submission" date="2023-01" db="EMBL/GenBank/DDBJ databases">
        <authorList>
            <person name="Whitehead M."/>
        </authorList>
    </citation>
    <scope>NUCLEOTIDE SEQUENCE [LARGE SCALE GENOMIC DNA]</scope>
</reference>
<evidence type="ECO:0000313" key="3">
    <source>
        <dbReference type="Proteomes" id="UP001160148"/>
    </source>
</evidence>
<gene>
    <name evidence="2" type="ORF">MEUPH1_LOCUS12747</name>
</gene>
<dbReference type="EMBL" id="CARXXK010000002">
    <property type="protein sequence ID" value="CAI6357081.1"/>
    <property type="molecule type" value="Genomic_DNA"/>
</dbReference>
<dbReference type="Proteomes" id="UP001160148">
    <property type="component" value="Unassembled WGS sequence"/>
</dbReference>
<protein>
    <submittedName>
        <fullName evidence="2">Uncharacterized protein</fullName>
    </submittedName>
</protein>
<organism evidence="2 3">
    <name type="scientific">Macrosiphum euphorbiae</name>
    <name type="common">potato aphid</name>
    <dbReference type="NCBI Taxonomy" id="13131"/>
    <lineage>
        <taxon>Eukaryota</taxon>
        <taxon>Metazoa</taxon>
        <taxon>Ecdysozoa</taxon>
        <taxon>Arthropoda</taxon>
        <taxon>Hexapoda</taxon>
        <taxon>Insecta</taxon>
        <taxon>Pterygota</taxon>
        <taxon>Neoptera</taxon>
        <taxon>Paraneoptera</taxon>
        <taxon>Hemiptera</taxon>
        <taxon>Sternorrhyncha</taxon>
        <taxon>Aphidomorpha</taxon>
        <taxon>Aphidoidea</taxon>
        <taxon>Aphididae</taxon>
        <taxon>Macrosiphini</taxon>
        <taxon>Macrosiphum</taxon>
    </lineage>
</organism>
<feature type="region of interest" description="Disordered" evidence="1">
    <location>
        <begin position="1"/>
        <end position="22"/>
    </location>
</feature>
<proteinExistence type="predicted"/>
<feature type="compositionally biased region" description="Basic and acidic residues" evidence="1">
    <location>
        <begin position="1"/>
        <end position="13"/>
    </location>
</feature>
<evidence type="ECO:0000256" key="1">
    <source>
        <dbReference type="SAM" id="MobiDB-lite"/>
    </source>
</evidence>